<dbReference type="Pfam" id="PF24877">
    <property type="entry name" value="ILV_EDD_C"/>
    <property type="match status" value="1"/>
</dbReference>
<keyword evidence="3" id="KW-0028">Amino-acid biosynthesis</keyword>
<protein>
    <recommendedName>
        <fullName evidence="14">dihydroxy-acid dehydratase</fullName>
        <ecNumber evidence="14">4.2.1.9</ecNumber>
    </recommendedName>
</protein>
<comment type="pathway">
    <text evidence="12">Amino-acid biosynthesis; L-valine biosynthesis; L-valine from pyruvate: step 3/4.</text>
</comment>
<evidence type="ECO:0000256" key="6">
    <source>
        <dbReference type="ARBA" id="ARBA00022842"/>
    </source>
</evidence>
<gene>
    <name evidence="20" type="ORF">NDN08_003848</name>
</gene>
<dbReference type="Pfam" id="PF00920">
    <property type="entry name" value="ILVD_EDD_N"/>
    <property type="match status" value="1"/>
</dbReference>
<comment type="caution">
    <text evidence="20">The sequence shown here is derived from an EMBL/GenBank/DDBJ whole genome shotgun (WGS) entry which is preliminary data.</text>
</comment>
<evidence type="ECO:0000256" key="3">
    <source>
        <dbReference type="ARBA" id="ARBA00022605"/>
    </source>
</evidence>
<evidence type="ECO:0000256" key="4">
    <source>
        <dbReference type="ARBA" id="ARBA00022714"/>
    </source>
</evidence>
<evidence type="ECO:0000313" key="20">
    <source>
        <dbReference type="EMBL" id="KAJ8901641.1"/>
    </source>
</evidence>
<dbReference type="InterPro" id="IPR050165">
    <property type="entry name" value="DHAD_IlvD/Edd"/>
</dbReference>
<evidence type="ECO:0000256" key="14">
    <source>
        <dbReference type="ARBA" id="ARBA00029490"/>
    </source>
</evidence>
<dbReference type="NCBIfam" id="TIGR00110">
    <property type="entry name" value="ilvD"/>
    <property type="match status" value="1"/>
</dbReference>
<dbReference type="Proteomes" id="UP001157974">
    <property type="component" value="Unassembled WGS sequence"/>
</dbReference>
<comment type="cofactor">
    <cofactor evidence="1">
        <name>Mg(2+)</name>
        <dbReference type="ChEBI" id="CHEBI:18420"/>
    </cofactor>
</comment>
<evidence type="ECO:0000256" key="9">
    <source>
        <dbReference type="ARBA" id="ARBA00023239"/>
    </source>
</evidence>
<keyword evidence="10" id="KW-0100">Branched-chain amino acid biosynthesis</keyword>
<sequence length="606" mass="63870">MGLCFCPSLVTRLVGAAARCGTQSRGRSVVKADAGSSDSVRARSTGLVGTQPGGEDWAKRTAARAMLRAVDFNDEDFAKPIVSVACTHTNATPCNAHMLELGDLICEEVTKTGGKPFIFGTPVISDGETMGTSGMRYSLVSRDLIADCIETMHEGYLCDALITLGGCDKSIPGALMPILRSDAVGVMLYGGSILPGHLDGNDLTVVSSFEAIGAHGAGKIDDAQLKRVEENSCPGPGSCGGMFTANTMSSIIEAMGMSVPYSAAHTAVTADNKISKDKLKDCERSVEALFDCMKNGITSRMICTKEAFENGITVMMALGGSTNGVLHLLALAREAEVELTIDDFNRVAENVALVGDFKPFGKYVMADLEKIGGIPMVMKHLLKAGLIHGDCLSVSGKTISEICEEAPDLPEGQDVIREFDNALAPPGNHVVVMRGNLAPEGSVIKLSGKELDIHRGPARCFQSEEDALNAVLAGDIKNQDVMVIRYEGPKGGPGMREMLSPSAAIMGAGLGKTVALITDGRFSGGTHGIMVGHIAPEAAEGGPIGLVEDGDIIVLEPGKRSIRVEVSDEELEERRKTWKPVEKKKVGVLKKYANCVSSASFGAITH</sequence>
<dbReference type="InterPro" id="IPR004404">
    <property type="entry name" value="DihydroxyA_deHydtase"/>
</dbReference>
<dbReference type="PROSITE" id="PS00887">
    <property type="entry name" value="ILVD_EDD_2"/>
    <property type="match status" value="1"/>
</dbReference>
<evidence type="ECO:0000256" key="16">
    <source>
        <dbReference type="ARBA" id="ARBA00052865"/>
    </source>
</evidence>
<comment type="cofactor">
    <cofactor evidence="15">
        <name>[2Fe-2S] cluster</name>
        <dbReference type="ChEBI" id="CHEBI:190135"/>
    </cofactor>
</comment>
<reference evidence="20 21" key="1">
    <citation type="journal article" date="2023" name="Nat. Commun.">
        <title>Origin of minicircular mitochondrial genomes in red algae.</title>
        <authorList>
            <person name="Lee Y."/>
            <person name="Cho C.H."/>
            <person name="Lee Y.M."/>
            <person name="Park S.I."/>
            <person name="Yang J.H."/>
            <person name="West J.A."/>
            <person name="Bhattacharya D."/>
            <person name="Yoon H.S."/>
        </authorList>
    </citation>
    <scope>NUCLEOTIDE SEQUENCE [LARGE SCALE GENOMIC DNA]</scope>
    <source>
        <strain evidence="20 21">CCMP1338</strain>
        <tissue evidence="20">Whole cell</tissue>
    </source>
</reference>
<dbReference type="NCBIfam" id="NF002068">
    <property type="entry name" value="PRK00911.1"/>
    <property type="match status" value="1"/>
</dbReference>
<keyword evidence="4" id="KW-0001">2Fe-2S</keyword>
<comment type="similarity">
    <text evidence="2">Belongs to the IlvD/Edd family.</text>
</comment>
<name>A0AAV8UGL8_9RHOD</name>
<dbReference type="SUPFAM" id="SSF143975">
    <property type="entry name" value="IlvD/EDD N-terminal domain-like"/>
    <property type="match status" value="1"/>
</dbReference>
<dbReference type="PANTHER" id="PTHR21000">
    <property type="entry name" value="DIHYDROXY-ACID DEHYDRATASE DAD"/>
    <property type="match status" value="1"/>
</dbReference>
<comment type="catalytic activity">
    <reaction evidence="16">
        <text>(2R,3R)-2,3-dihydroxy-3-methylpentanoate = (S)-3-methyl-2-oxopentanoate + H2O</text>
        <dbReference type="Rhea" id="RHEA:27694"/>
        <dbReference type="ChEBI" id="CHEBI:15377"/>
        <dbReference type="ChEBI" id="CHEBI:35146"/>
        <dbReference type="ChEBI" id="CHEBI:49258"/>
        <dbReference type="EC" id="4.2.1.9"/>
    </reaction>
    <physiologicalReaction direction="left-to-right" evidence="16">
        <dbReference type="Rhea" id="RHEA:27695"/>
    </physiologicalReaction>
</comment>
<keyword evidence="5" id="KW-0479">Metal-binding</keyword>
<dbReference type="HAMAP" id="MF_00012">
    <property type="entry name" value="IlvD"/>
    <property type="match status" value="1"/>
</dbReference>
<evidence type="ECO:0000256" key="17">
    <source>
        <dbReference type="SAM" id="MobiDB-lite"/>
    </source>
</evidence>
<keyword evidence="7" id="KW-0408">Iron</keyword>
<dbReference type="PANTHER" id="PTHR21000:SF5">
    <property type="entry name" value="DIHYDROXY-ACID DEHYDRATASE, MITOCHONDRIAL"/>
    <property type="match status" value="1"/>
</dbReference>
<evidence type="ECO:0000256" key="5">
    <source>
        <dbReference type="ARBA" id="ARBA00022723"/>
    </source>
</evidence>
<keyword evidence="21" id="KW-1185">Reference proteome</keyword>
<comment type="pathway">
    <text evidence="13">Amino-acid biosynthesis; L-isoleucine biosynthesis; L-isoleucine from 2-oxobutanoate: step 3/4.</text>
</comment>
<evidence type="ECO:0000259" key="18">
    <source>
        <dbReference type="Pfam" id="PF00920"/>
    </source>
</evidence>
<evidence type="ECO:0000256" key="15">
    <source>
        <dbReference type="ARBA" id="ARBA00034078"/>
    </source>
</evidence>
<dbReference type="InterPro" id="IPR037237">
    <property type="entry name" value="IlvD/EDD_N"/>
</dbReference>
<evidence type="ECO:0000313" key="21">
    <source>
        <dbReference type="Proteomes" id="UP001157974"/>
    </source>
</evidence>
<evidence type="ECO:0000256" key="12">
    <source>
        <dbReference type="ARBA" id="ARBA00029436"/>
    </source>
</evidence>
<dbReference type="SUPFAM" id="SSF52016">
    <property type="entry name" value="LeuD/IlvD-like"/>
    <property type="match status" value="1"/>
</dbReference>
<keyword evidence="6" id="KW-0460">Magnesium</keyword>
<proteinExistence type="inferred from homology"/>
<evidence type="ECO:0000256" key="10">
    <source>
        <dbReference type="ARBA" id="ARBA00023304"/>
    </source>
</evidence>
<dbReference type="GO" id="GO:0008652">
    <property type="term" value="P:amino acid biosynthetic process"/>
    <property type="evidence" value="ECO:0007669"/>
    <property type="project" value="UniProtKB-KW"/>
</dbReference>
<dbReference type="GO" id="GO:0051537">
    <property type="term" value="F:2 iron, 2 sulfur cluster binding"/>
    <property type="evidence" value="ECO:0007669"/>
    <property type="project" value="UniProtKB-KW"/>
</dbReference>
<dbReference type="InterPro" id="IPR000581">
    <property type="entry name" value="ILV_EDD_N"/>
</dbReference>
<dbReference type="AlphaFoldDB" id="A0AAV8UGL8"/>
<evidence type="ECO:0000256" key="2">
    <source>
        <dbReference type="ARBA" id="ARBA00006486"/>
    </source>
</evidence>
<dbReference type="FunFam" id="3.50.30.80:FF:000001">
    <property type="entry name" value="Dihydroxy-acid dehydratase"/>
    <property type="match status" value="1"/>
</dbReference>
<organism evidence="20 21">
    <name type="scientific">Rhodosorus marinus</name>
    <dbReference type="NCBI Taxonomy" id="101924"/>
    <lineage>
        <taxon>Eukaryota</taxon>
        <taxon>Rhodophyta</taxon>
        <taxon>Stylonematophyceae</taxon>
        <taxon>Stylonematales</taxon>
        <taxon>Stylonemataceae</taxon>
        <taxon>Rhodosorus</taxon>
    </lineage>
</organism>
<dbReference type="GO" id="GO:0046872">
    <property type="term" value="F:metal ion binding"/>
    <property type="evidence" value="ECO:0007669"/>
    <property type="project" value="UniProtKB-KW"/>
</dbReference>
<dbReference type="GO" id="GO:0004160">
    <property type="term" value="F:dihydroxy-acid dehydratase activity"/>
    <property type="evidence" value="ECO:0007669"/>
    <property type="project" value="UniProtKB-EC"/>
</dbReference>
<evidence type="ECO:0000259" key="19">
    <source>
        <dbReference type="Pfam" id="PF24877"/>
    </source>
</evidence>
<dbReference type="Gene3D" id="3.50.30.80">
    <property type="entry name" value="IlvD/EDD C-terminal domain-like"/>
    <property type="match status" value="1"/>
</dbReference>
<keyword evidence="9" id="KW-0456">Lyase</keyword>
<dbReference type="InterPro" id="IPR020558">
    <property type="entry name" value="DiOHA_6PGluconate_deHydtase_CS"/>
</dbReference>
<dbReference type="InterPro" id="IPR056740">
    <property type="entry name" value="ILV_EDD_C"/>
</dbReference>
<evidence type="ECO:0000256" key="8">
    <source>
        <dbReference type="ARBA" id="ARBA00023014"/>
    </source>
</evidence>
<feature type="region of interest" description="Disordered" evidence="17">
    <location>
        <begin position="31"/>
        <end position="55"/>
    </location>
</feature>
<evidence type="ECO:0000256" key="13">
    <source>
        <dbReference type="ARBA" id="ARBA00029437"/>
    </source>
</evidence>
<dbReference type="EC" id="4.2.1.9" evidence="14"/>
<keyword evidence="8" id="KW-0411">Iron-sulfur</keyword>
<dbReference type="GO" id="GO:0009082">
    <property type="term" value="P:branched-chain amino acid biosynthetic process"/>
    <property type="evidence" value="ECO:0007669"/>
    <property type="project" value="UniProtKB-KW"/>
</dbReference>
<evidence type="ECO:0000256" key="11">
    <source>
        <dbReference type="ARBA" id="ARBA00029304"/>
    </source>
</evidence>
<evidence type="ECO:0000256" key="1">
    <source>
        <dbReference type="ARBA" id="ARBA00001946"/>
    </source>
</evidence>
<evidence type="ECO:0000256" key="7">
    <source>
        <dbReference type="ARBA" id="ARBA00023004"/>
    </source>
</evidence>
<dbReference type="InterPro" id="IPR042096">
    <property type="entry name" value="Dihydro-acid_dehy_C"/>
</dbReference>
<feature type="domain" description="Dihydroxy-acid/6-phosphogluconate dehydratase C-terminal" evidence="19">
    <location>
        <begin position="414"/>
        <end position="603"/>
    </location>
</feature>
<comment type="catalytic activity">
    <reaction evidence="11">
        <text>(2R)-2,3-dihydroxy-3-methylbutanoate = 3-methyl-2-oxobutanoate + H2O</text>
        <dbReference type="Rhea" id="RHEA:24809"/>
        <dbReference type="ChEBI" id="CHEBI:11851"/>
        <dbReference type="ChEBI" id="CHEBI:15377"/>
        <dbReference type="ChEBI" id="CHEBI:49072"/>
        <dbReference type="EC" id="4.2.1.9"/>
    </reaction>
    <physiologicalReaction direction="left-to-right" evidence="11">
        <dbReference type="Rhea" id="RHEA:24810"/>
    </physiologicalReaction>
</comment>
<feature type="domain" description="Dihydroxy-acid/6-phosphogluconate dehydratase N-terminal" evidence="18">
    <location>
        <begin position="79"/>
        <end position="401"/>
    </location>
</feature>
<dbReference type="EMBL" id="JAMWBK010000010">
    <property type="protein sequence ID" value="KAJ8901641.1"/>
    <property type="molecule type" value="Genomic_DNA"/>
</dbReference>
<accession>A0AAV8UGL8</accession>